<dbReference type="Proteomes" id="UP001521785">
    <property type="component" value="Unassembled WGS sequence"/>
</dbReference>
<evidence type="ECO:0000313" key="3">
    <source>
        <dbReference type="Proteomes" id="UP001521785"/>
    </source>
</evidence>
<dbReference type="GO" id="GO:0016787">
    <property type="term" value="F:hydrolase activity"/>
    <property type="evidence" value="ECO:0007669"/>
    <property type="project" value="UniProtKB-KW"/>
</dbReference>
<evidence type="ECO:0000313" key="2">
    <source>
        <dbReference type="EMBL" id="KAL1601433.1"/>
    </source>
</evidence>
<dbReference type="Pfam" id="PF00443">
    <property type="entry name" value="UCH"/>
    <property type="match status" value="1"/>
</dbReference>
<gene>
    <name evidence="2" type="primary">UBP26</name>
    <name evidence="2" type="ORF">SLS60_006346</name>
</gene>
<dbReference type="PROSITE" id="PS00973">
    <property type="entry name" value="USP_2"/>
    <property type="match status" value="1"/>
</dbReference>
<dbReference type="SUPFAM" id="SSF54001">
    <property type="entry name" value="Cysteine proteinases"/>
    <property type="match status" value="1"/>
</dbReference>
<dbReference type="InterPro" id="IPR001394">
    <property type="entry name" value="Peptidase_C19_UCH"/>
</dbReference>
<keyword evidence="3" id="KW-1185">Reference proteome</keyword>
<dbReference type="CDD" id="cd02257">
    <property type="entry name" value="Peptidase_C19"/>
    <property type="match status" value="1"/>
</dbReference>
<protein>
    <submittedName>
        <fullName evidence="2">Ubiquitin carboxyl-terminal hydrolase 26</fullName>
    </submittedName>
</protein>
<feature type="domain" description="USP" evidence="1">
    <location>
        <begin position="1"/>
        <end position="270"/>
    </location>
</feature>
<dbReference type="Gene3D" id="3.90.70.10">
    <property type="entry name" value="Cysteine proteinases"/>
    <property type="match status" value="1"/>
</dbReference>
<reference evidence="2 3" key="1">
    <citation type="submission" date="2024-02" db="EMBL/GenBank/DDBJ databases">
        <title>De novo assembly and annotation of 12 fungi associated with fruit tree decline syndrome in Ontario, Canada.</title>
        <authorList>
            <person name="Sulman M."/>
            <person name="Ellouze W."/>
            <person name="Ilyukhin E."/>
        </authorList>
    </citation>
    <scope>NUCLEOTIDE SEQUENCE [LARGE SCALE GENOMIC DNA]</scope>
    <source>
        <strain evidence="2 3">M42-189</strain>
    </source>
</reference>
<dbReference type="EMBL" id="JAKJXO020000008">
    <property type="protein sequence ID" value="KAL1601433.1"/>
    <property type="molecule type" value="Genomic_DNA"/>
</dbReference>
<keyword evidence="2" id="KW-0378">Hydrolase</keyword>
<dbReference type="InterPro" id="IPR028889">
    <property type="entry name" value="USP"/>
</dbReference>
<dbReference type="InterPro" id="IPR018200">
    <property type="entry name" value="USP_CS"/>
</dbReference>
<name>A0ABR3RAH6_9PLEO</name>
<proteinExistence type="predicted"/>
<dbReference type="PANTHER" id="PTHR24006">
    <property type="entry name" value="UBIQUITIN CARBOXYL-TERMINAL HYDROLASE"/>
    <property type="match status" value="1"/>
</dbReference>
<evidence type="ECO:0000259" key="1">
    <source>
        <dbReference type="PROSITE" id="PS50235"/>
    </source>
</evidence>
<dbReference type="PROSITE" id="PS50235">
    <property type="entry name" value="USP_3"/>
    <property type="match status" value="1"/>
</dbReference>
<accession>A0ABR3RAH6</accession>
<comment type="caution">
    <text evidence="2">The sequence shown here is derived from an EMBL/GenBank/DDBJ whole genome shotgun (WGS) entry which is preliminary data.</text>
</comment>
<sequence length="284" mass="32138">MRLVEEYWGPTDPIIPIRSNSQFLQGIKTAAFEITRATLNPRHQEDATEAMGFLFDQLAEFESQLRTEQYNALFRVYLVPFHTCQVCGVETESRENTDVGIAIDVLTQHNTVDDAIQYKFRNDPGPQSACHSDICNGANTVKDQLWVLRAAPRILRVTLLLFNHNPVTNTYQKNMHALKIGEELDLTQYQECKGVPLKYRLSAVVPHSGPRANAGHYVASVRSQGENPYYNINDRQVGQIDGAAFTANPQRPPGFKSAGFQAYILTYIRDEAPLEQYLREHGPR</sequence>
<organism evidence="2 3">
    <name type="scientific">Paraconiothyrium brasiliense</name>
    <dbReference type="NCBI Taxonomy" id="300254"/>
    <lineage>
        <taxon>Eukaryota</taxon>
        <taxon>Fungi</taxon>
        <taxon>Dikarya</taxon>
        <taxon>Ascomycota</taxon>
        <taxon>Pezizomycotina</taxon>
        <taxon>Dothideomycetes</taxon>
        <taxon>Pleosporomycetidae</taxon>
        <taxon>Pleosporales</taxon>
        <taxon>Massarineae</taxon>
        <taxon>Didymosphaeriaceae</taxon>
        <taxon>Paraconiothyrium</taxon>
    </lineage>
</organism>
<dbReference type="InterPro" id="IPR038765">
    <property type="entry name" value="Papain-like_cys_pep_sf"/>
</dbReference>
<dbReference type="InterPro" id="IPR050164">
    <property type="entry name" value="Peptidase_C19"/>
</dbReference>